<dbReference type="Proteomes" id="UP000190274">
    <property type="component" value="Chromosome F"/>
</dbReference>
<dbReference type="GO" id="GO:0016433">
    <property type="term" value="F:rRNA (adenine) methyltransferase activity"/>
    <property type="evidence" value="ECO:0007669"/>
    <property type="project" value="UniProtKB-UniRule"/>
</dbReference>
<dbReference type="GO" id="GO:0042273">
    <property type="term" value="P:ribosomal large subunit biogenesis"/>
    <property type="evidence" value="ECO:0007669"/>
    <property type="project" value="EnsemblFungi"/>
</dbReference>
<reference evidence="5 6" key="1">
    <citation type="submission" date="2016-03" db="EMBL/GenBank/DDBJ databases">
        <authorList>
            <person name="Devillers H."/>
        </authorList>
    </citation>
    <scope>NUCLEOTIDE SEQUENCE [LARGE SCALE GENOMIC DNA]</scope>
    <source>
        <strain evidence="5">CBS 10888</strain>
    </source>
</reference>
<protein>
    <recommendedName>
        <fullName evidence="4">25S rRNA adenine-N(1) methyltransferase</fullName>
        <ecNumber evidence="4">2.1.1.-</ecNumber>
    </recommendedName>
</protein>
<feature type="binding site" evidence="4">
    <location>
        <position position="186"/>
    </location>
    <ligand>
        <name>S-adenosyl-L-methionine</name>
        <dbReference type="ChEBI" id="CHEBI:59789"/>
    </ligand>
</feature>
<keyword evidence="1 4" id="KW-0489">Methyltransferase</keyword>
<sequence>MLSKRKKTVTGSLVLQRQPKIKPAKARQIIRRFHVLINKRRIICGVLKLALTENDEQRSASFINKELKEKGLETYYKQGWNAPHPDSELEKKMLQSQKIREDKELARALGYIMCEIHERGGLQNYQLASTIGQDKNRGGDSSKTLVAWFRAIREPGRRYRALEIGSLSAKNAISTSGIFDPVVRIDLNSNDPEHIQRQDFMDMSLPEKDSERFDLISCSLVLNFVPTPKLRGEMLKRFKSFLRREVNSAYIFLVLPLPCILNSRYMDEERLFDIMSYLGYERTHSHQSHKIIYLLFKTRSDVHKGVPLEADFNDRGKSIPIEYGKKKSSRTNLV</sequence>
<accession>A0A1G4JJG9</accession>
<dbReference type="GO" id="GO:0005730">
    <property type="term" value="C:nucleolus"/>
    <property type="evidence" value="ECO:0007669"/>
    <property type="project" value="UniProtKB-SubCell"/>
</dbReference>
<dbReference type="PANTHER" id="PTHR21008:SF1">
    <property type="entry name" value="25S RRNA (ADENINE(2142)-N(1))-METHYLTRANSFERASE"/>
    <property type="match status" value="1"/>
</dbReference>
<dbReference type="InterPro" id="IPR029063">
    <property type="entry name" value="SAM-dependent_MTases_sf"/>
</dbReference>
<dbReference type="OrthoDB" id="5954793at2759"/>
<evidence type="ECO:0000313" key="5">
    <source>
        <dbReference type="EMBL" id="SCU90647.1"/>
    </source>
</evidence>
<dbReference type="HAMAP" id="MF_03044">
    <property type="entry name" value="BMT2"/>
    <property type="match status" value="1"/>
</dbReference>
<keyword evidence="3 4" id="KW-0949">S-adenosyl-L-methionine</keyword>
<dbReference type="STRING" id="1266660.A0A1G4JJG9"/>
<proteinExistence type="inferred from homology"/>
<comment type="similarity">
    <text evidence="4">Belongs to the BMT2 family.</text>
</comment>
<dbReference type="EMBL" id="LT598458">
    <property type="protein sequence ID" value="SCU90647.1"/>
    <property type="molecule type" value="Genomic_DNA"/>
</dbReference>
<organism evidence="5 6">
    <name type="scientific">Lachancea dasiensis</name>
    <dbReference type="NCBI Taxonomy" id="1072105"/>
    <lineage>
        <taxon>Eukaryota</taxon>
        <taxon>Fungi</taxon>
        <taxon>Dikarya</taxon>
        <taxon>Ascomycota</taxon>
        <taxon>Saccharomycotina</taxon>
        <taxon>Saccharomycetes</taxon>
        <taxon>Saccharomycetales</taxon>
        <taxon>Saccharomycetaceae</taxon>
        <taxon>Lachancea</taxon>
    </lineage>
</organism>
<comment type="function">
    <text evidence="4">S-adenosyl-L-methionine-dependent methyltransferase that specifically methylates the N(1) position of an adenine present in helix 65 in 25S rRNA.</text>
</comment>
<keyword evidence="4" id="KW-0539">Nucleus</keyword>
<evidence type="ECO:0000256" key="2">
    <source>
        <dbReference type="ARBA" id="ARBA00022679"/>
    </source>
</evidence>
<dbReference type="SUPFAM" id="SSF53335">
    <property type="entry name" value="S-adenosyl-L-methionine-dependent methyltransferases"/>
    <property type="match status" value="1"/>
</dbReference>
<evidence type="ECO:0000256" key="3">
    <source>
        <dbReference type="ARBA" id="ARBA00022691"/>
    </source>
</evidence>
<comment type="subcellular location">
    <subcellularLocation>
        <location evidence="4">Nucleus</location>
        <location evidence="4">Nucleolus</location>
    </subcellularLocation>
</comment>
<dbReference type="InterPro" id="IPR021867">
    <property type="entry name" value="Bmt2/SAMTOR"/>
</dbReference>
<evidence type="ECO:0000256" key="1">
    <source>
        <dbReference type="ARBA" id="ARBA00022603"/>
    </source>
</evidence>
<feature type="binding site" evidence="4">
    <location>
        <position position="165"/>
    </location>
    <ligand>
        <name>S-adenosyl-L-methionine</name>
        <dbReference type="ChEBI" id="CHEBI:59789"/>
    </ligand>
</feature>
<keyword evidence="6" id="KW-1185">Reference proteome</keyword>
<dbReference type="AlphaFoldDB" id="A0A1G4JJG9"/>
<dbReference type="EC" id="2.1.1.-" evidence="4"/>
<keyword evidence="2 4" id="KW-0808">Transferase</keyword>
<dbReference type="Pfam" id="PF11968">
    <property type="entry name" value="Bmt2"/>
    <property type="match status" value="1"/>
</dbReference>
<evidence type="ECO:0000256" key="4">
    <source>
        <dbReference type="HAMAP-Rule" id="MF_03044"/>
    </source>
</evidence>
<evidence type="ECO:0000313" key="6">
    <source>
        <dbReference type="Proteomes" id="UP000190274"/>
    </source>
</evidence>
<gene>
    <name evidence="4" type="primary">BMT2</name>
    <name evidence="5" type="ORF">LADA_0F05534G</name>
</gene>
<name>A0A1G4JJG9_9SACH</name>
<dbReference type="PANTHER" id="PTHR21008">
    <property type="entry name" value="S-ADENOSYLMETHIONINE SENSOR UPSTREAM OF MTORC1-RELATED"/>
    <property type="match status" value="1"/>
</dbReference>